<dbReference type="Proteomes" id="UP000215902">
    <property type="component" value="Unassembled WGS sequence"/>
</dbReference>
<feature type="region of interest" description="Disordered" evidence="1">
    <location>
        <begin position="35"/>
        <end position="63"/>
    </location>
</feature>
<sequence>DFSSQDSQQQKPSKESMLKRFRSLLGGQSKPLGFLVVQPVGNNSSTDGQPQQQQHVVRVPSPNDPEDYEVRLSFDLAECKLQPLNVVGLAEEDNTQLLIYLMPQRQASDGSDDQPAPQKVYEAPAHNPEEPLAYEVGREYLLCLRHPSSSKPVALLSVLPQAQNVASTELGLLPYWSMKWFERDFKPSTDQPEA</sequence>
<evidence type="ECO:0000313" key="3">
    <source>
        <dbReference type="Proteomes" id="UP000215902"/>
    </source>
</evidence>
<evidence type="ECO:0000313" key="2">
    <source>
        <dbReference type="EMBL" id="PAA74307.1"/>
    </source>
</evidence>
<comment type="caution">
    <text evidence="2">The sequence shown here is derived from an EMBL/GenBank/DDBJ whole genome shotgun (WGS) entry which is preliminary data.</text>
</comment>
<feature type="non-terminal residue" evidence="2">
    <location>
        <position position="1"/>
    </location>
</feature>
<dbReference type="EMBL" id="NIVC01000957">
    <property type="protein sequence ID" value="PAA74307.1"/>
    <property type="molecule type" value="Genomic_DNA"/>
</dbReference>
<evidence type="ECO:0000256" key="1">
    <source>
        <dbReference type="SAM" id="MobiDB-lite"/>
    </source>
</evidence>
<dbReference type="AlphaFoldDB" id="A0A267FMH0"/>
<name>A0A267FMH0_9PLAT</name>
<feature type="compositionally biased region" description="Low complexity" evidence="1">
    <location>
        <begin position="49"/>
        <end position="61"/>
    </location>
</feature>
<proteinExistence type="predicted"/>
<protein>
    <submittedName>
        <fullName evidence="2">Uncharacterized protein</fullName>
    </submittedName>
</protein>
<keyword evidence="3" id="KW-1185">Reference proteome</keyword>
<organism evidence="2 3">
    <name type="scientific">Macrostomum lignano</name>
    <dbReference type="NCBI Taxonomy" id="282301"/>
    <lineage>
        <taxon>Eukaryota</taxon>
        <taxon>Metazoa</taxon>
        <taxon>Spiralia</taxon>
        <taxon>Lophotrochozoa</taxon>
        <taxon>Platyhelminthes</taxon>
        <taxon>Rhabditophora</taxon>
        <taxon>Macrostomorpha</taxon>
        <taxon>Macrostomida</taxon>
        <taxon>Macrostomidae</taxon>
        <taxon>Macrostomum</taxon>
    </lineage>
</organism>
<reference evidence="2 3" key="1">
    <citation type="submission" date="2017-06" db="EMBL/GenBank/DDBJ databases">
        <title>A platform for efficient transgenesis in Macrostomum lignano, a flatworm model organism for stem cell research.</title>
        <authorList>
            <person name="Berezikov E."/>
        </authorList>
    </citation>
    <scope>NUCLEOTIDE SEQUENCE [LARGE SCALE GENOMIC DNA]</scope>
    <source>
        <strain evidence="2">DV1</strain>
        <tissue evidence="2">Whole organism</tissue>
    </source>
</reference>
<gene>
    <name evidence="2" type="ORF">BOX15_Mlig029755g3</name>
</gene>
<accession>A0A267FMH0</accession>